<evidence type="ECO:0000259" key="4">
    <source>
        <dbReference type="Pfam" id="PF07859"/>
    </source>
</evidence>
<dbReference type="STRING" id="521096.Tpau_3516"/>
<dbReference type="SUPFAM" id="SSF53474">
    <property type="entry name" value="alpha/beta-Hydrolases"/>
    <property type="match status" value="1"/>
</dbReference>
<comment type="similarity">
    <text evidence="1">Belongs to the 'GDXG' lipolytic enzyme family.</text>
</comment>
<evidence type="ECO:0000256" key="1">
    <source>
        <dbReference type="ARBA" id="ARBA00010515"/>
    </source>
</evidence>
<evidence type="ECO:0000256" key="3">
    <source>
        <dbReference type="PROSITE-ProRule" id="PRU10038"/>
    </source>
</evidence>
<organism evidence="5 6">
    <name type="scientific">Tsukamurella paurometabola (strain ATCC 8368 / DSM 20162 / CCUG 35730 / CIP 100753 / JCM 10117 / KCTC 9821 / NBRC 16120 / NCIMB 702349 / NCTC 13040)</name>
    <name type="common">Corynebacterium paurometabolum</name>
    <dbReference type="NCBI Taxonomy" id="521096"/>
    <lineage>
        <taxon>Bacteria</taxon>
        <taxon>Bacillati</taxon>
        <taxon>Actinomycetota</taxon>
        <taxon>Actinomycetes</taxon>
        <taxon>Mycobacteriales</taxon>
        <taxon>Tsukamurellaceae</taxon>
        <taxon>Tsukamurella</taxon>
    </lineage>
</organism>
<feature type="active site" evidence="3">
    <location>
        <position position="165"/>
    </location>
</feature>
<dbReference type="InterPro" id="IPR050300">
    <property type="entry name" value="GDXG_lipolytic_enzyme"/>
</dbReference>
<dbReference type="InterPro" id="IPR033140">
    <property type="entry name" value="Lipase_GDXG_put_SER_AS"/>
</dbReference>
<dbReference type="InterPro" id="IPR013094">
    <property type="entry name" value="AB_hydrolase_3"/>
</dbReference>
<dbReference type="KEGG" id="tpr:Tpau_3516"/>
<name>D5UX76_TSUPD</name>
<gene>
    <name evidence="5" type="ordered locus">Tpau_3516</name>
</gene>
<feature type="domain" description="Alpha/beta hydrolase fold-3" evidence="4">
    <location>
        <begin position="91"/>
        <end position="292"/>
    </location>
</feature>
<dbReference type="Gene3D" id="3.40.50.1820">
    <property type="entry name" value="alpha/beta hydrolase"/>
    <property type="match status" value="1"/>
</dbReference>
<keyword evidence="6" id="KW-1185">Reference proteome</keyword>
<evidence type="ECO:0000256" key="2">
    <source>
        <dbReference type="ARBA" id="ARBA00022801"/>
    </source>
</evidence>
<dbReference type="InterPro" id="IPR029058">
    <property type="entry name" value="AB_hydrolase_fold"/>
</dbReference>
<dbReference type="Pfam" id="PF07859">
    <property type="entry name" value="Abhydrolase_3"/>
    <property type="match status" value="1"/>
</dbReference>
<dbReference type="RefSeq" id="WP_013128091.1">
    <property type="nucleotide sequence ID" value="NC_014158.1"/>
</dbReference>
<reference evidence="6" key="1">
    <citation type="submission" date="2010-03" db="EMBL/GenBank/DDBJ databases">
        <title>The complete chromosome of Tsukamurella paurometabola DSM 20162.</title>
        <authorList>
            <consortium name="US DOE Joint Genome Institute (JGI-PGF)"/>
            <person name="Lucas S."/>
            <person name="Copeland A."/>
            <person name="Lapidus A."/>
            <person name="Glavina del Rio T."/>
            <person name="Dalin E."/>
            <person name="Tice H."/>
            <person name="Bruce D."/>
            <person name="Goodwin L."/>
            <person name="Pitluck S."/>
            <person name="Kyrpides N."/>
            <person name="Mavromatis K."/>
            <person name="Ivanova N."/>
            <person name="Mikhailova N."/>
            <person name="Munk A.C."/>
            <person name="Brettin T."/>
            <person name="Detter J.C."/>
            <person name="Tapia R."/>
            <person name="Han C."/>
            <person name="Larimer F."/>
            <person name="Land M."/>
            <person name="Hauser L."/>
            <person name="Markowitz V."/>
            <person name="Cheng J.-F."/>
            <person name="Hugenholtz P."/>
            <person name="Woyke T."/>
            <person name="Wu D."/>
            <person name="Jando M."/>
            <person name="Brambilla E."/>
            <person name="Klenk H.-P."/>
            <person name="Eisen J.A."/>
        </authorList>
    </citation>
    <scope>NUCLEOTIDE SEQUENCE [LARGE SCALE GENOMIC DNA]</scope>
    <source>
        <strain evidence="6">ATCC 8368 / DSM 20162 / CCUG 35730 / CIP 100753 / JCM 10117 / KCTC 9821 / NBRC 16120 / NCIMB 702349 / NCTC 13040</strain>
    </source>
</reference>
<dbReference type="PROSITE" id="PS01174">
    <property type="entry name" value="LIPASE_GDXG_SER"/>
    <property type="match status" value="1"/>
</dbReference>
<dbReference type="PANTHER" id="PTHR48081:SF30">
    <property type="entry name" value="ACETYL-HYDROLASE LIPR-RELATED"/>
    <property type="match status" value="1"/>
</dbReference>
<protein>
    <submittedName>
        <fullName evidence="5">Alpha/beta hydrolase fold-3 domain protein</fullName>
    </submittedName>
</protein>
<dbReference type="eggNOG" id="COG0657">
    <property type="taxonomic scope" value="Bacteria"/>
</dbReference>
<evidence type="ECO:0000313" key="5">
    <source>
        <dbReference type="EMBL" id="ADG80095.1"/>
    </source>
</evidence>
<keyword evidence="2 5" id="KW-0378">Hydrolase</keyword>
<dbReference type="PANTHER" id="PTHR48081">
    <property type="entry name" value="AB HYDROLASE SUPERFAMILY PROTEIN C4A8.06C"/>
    <property type="match status" value="1"/>
</dbReference>
<proteinExistence type="inferred from homology"/>
<dbReference type="Proteomes" id="UP000001213">
    <property type="component" value="Chromosome"/>
</dbReference>
<evidence type="ECO:0000313" key="6">
    <source>
        <dbReference type="Proteomes" id="UP000001213"/>
    </source>
</evidence>
<dbReference type="GO" id="GO:0004806">
    <property type="term" value="F:triacylglycerol lipase activity"/>
    <property type="evidence" value="ECO:0007669"/>
    <property type="project" value="TreeGrafter"/>
</dbReference>
<dbReference type="HOGENOM" id="CLU_012494_13_0_11"/>
<dbReference type="EMBL" id="CP001966">
    <property type="protein sequence ID" value="ADG80095.1"/>
    <property type="molecule type" value="Genomic_DNA"/>
</dbReference>
<reference evidence="5 6" key="2">
    <citation type="journal article" date="2011" name="Stand. Genomic Sci.">
        <title>Complete genome sequence of Tsukamurella paurometabola type strain (no. 33).</title>
        <authorList>
            <person name="Munk A.C."/>
            <person name="Lapidus A."/>
            <person name="Lucas S."/>
            <person name="Nolan M."/>
            <person name="Tice H."/>
            <person name="Cheng J.F."/>
            <person name="Del Rio T.G."/>
            <person name="Goodwin L."/>
            <person name="Pitluck S."/>
            <person name="Liolios K."/>
            <person name="Huntemann M."/>
            <person name="Ivanova N."/>
            <person name="Mavromatis K."/>
            <person name="Mikhailova N."/>
            <person name="Pati A."/>
            <person name="Chen A."/>
            <person name="Palaniappan K."/>
            <person name="Tapia R."/>
            <person name="Han C."/>
            <person name="Land M."/>
            <person name="Hauser L."/>
            <person name="Chang Y.J."/>
            <person name="Jeffries C.D."/>
            <person name="Brettin T."/>
            <person name="Yasawong M."/>
            <person name="Brambilla E.M."/>
            <person name="Rohde M."/>
            <person name="Sikorski J."/>
            <person name="Goker M."/>
            <person name="Detter J.C."/>
            <person name="Woyke T."/>
            <person name="Bristow J."/>
            <person name="Eisen J.A."/>
            <person name="Markowitz V."/>
            <person name="Hugenholtz P."/>
            <person name="Kyrpides N.C."/>
            <person name="Klenk H.P."/>
        </authorList>
    </citation>
    <scope>NUCLEOTIDE SEQUENCE [LARGE SCALE GENOMIC DNA]</scope>
    <source>
        <strain evidence="6">ATCC 8368 / DSM 20162 / CCUG 35730 / CIP 100753 / JCM 10117 / KCTC 9821 / NBRC 16120 / NCIMB 702349 / NCTC 13040</strain>
    </source>
</reference>
<sequence>MDKEVAAPPVPSRATRRSALTAVATRYGLGVVSGLIPMNQSGVWVARGLVAAIMGALGSSPRGTRATAVRTPTVPGDWVLGPGVRFGRRAVYYIHGSAYAICSARTHRSLAARLSAVTGLPVFVVDYRLAPEHPFPAAADDIAAGFDWLLTQGYAAGDIVLAGDSAGGHLAVDLVVQRAREEASQPAAVALFSPLIDLTFGLAAEQERTRRDPAITAAAARRLVDLYTAGIPDDHPRLRLDLAFADRLPPFLIQAGGAEMLSADARYLDRELRENGGTSTLEIWPGLMHVFQALPRLTPEADNALLRVRDFLAATDPVAAETDSKAVS</sequence>
<accession>D5UX76</accession>
<dbReference type="AlphaFoldDB" id="D5UX76"/>